<feature type="region of interest" description="Disordered" evidence="1">
    <location>
        <begin position="28"/>
        <end position="47"/>
    </location>
</feature>
<name>A0ABV0SW19_9TELE</name>
<reference evidence="2 3" key="1">
    <citation type="submission" date="2021-06" db="EMBL/GenBank/DDBJ databases">
        <authorList>
            <person name="Palmer J.M."/>
        </authorList>
    </citation>
    <scope>NUCLEOTIDE SEQUENCE [LARGE SCALE GENOMIC DNA]</scope>
    <source>
        <strain evidence="3">if_2019</strain>
        <tissue evidence="2">Muscle</tissue>
    </source>
</reference>
<accession>A0ABV0SW19</accession>
<gene>
    <name evidence="2" type="ORF">ILYODFUR_011375</name>
</gene>
<evidence type="ECO:0000313" key="3">
    <source>
        <dbReference type="Proteomes" id="UP001482620"/>
    </source>
</evidence>
<comment type="caution">
    <text evidence="2">The sequence shown here is derived from an EMBL/GenBank/DDBJ whole genome shotgun (WGS) entry which is preliminary data.</text>
</comment>
<dbReference type="Proteomes" id="UP001482620">
    <property type="component" value="Unassembled WGS sequence"/>
</dbReference>
<protein>
    <submittedName>
        <fullName evidence="2">Uncharacterized protein</fullName>
    </submittedName>
</protein>
<evidence type="ECO:0000256" key="1">
    <source>
        <dbReference type="SAM" id="MobiDB-lite"/>
    </source>
</evidence>
<dbReference type="EMBL" id="JAHRIQ010012443">
    <property type="protein sequence ID" value="MEQ2224815.1"/>
    <property type="molecule type" value="Genomic_DNA"/>
</dbReference>
<evidence type="ECO:0000313" key="2">
    <source>
        <dbReference type="EMBL" id="MEQ2224815.1"/>
    </source>
</evidence>
<proteinExistence type="predicted"/>
<organism evidence="2 3">
    <name type="scientific">Ilyodon furcidens</name>
    <name type="common">goldbreast splitfin</name>
    <dbReference type="NCBI Taxonomy" id="33524"/>
    <lineage>
        <taxon>Eukaryota</taxon>
        <taxon>Metazoa</taxon>
        <taxon>Chordata</taxon>
        <taxon>Craniata</taxon>
        <taxon>Vertebrata</taxon>
        <taxon>Euteleostomi</taxon>
        <taxon>Actinopterygii</taxon>
        <taxon>Neopterygii</taxon>
        <taxon>Teleostei</taxon>
        <taxon>Neoteleostei</taxon>
        <taxon>Acanthomorphata</taxon>
        <taxon>Ovalentaria</taxon>
        <taxon>Atherinomorphae</taxon>
        <taxon>Cyprinodontiformes</taxon>
        <taxon>Goodeidae</taxon>
        <taxon>Ilyodon</taxon>
    </lineage>
</organism>
<keyword evidence="3" id="KW-1185">Reference proteome</keyword>
<sequence length="108" mass="11853">MLSIQEHTPRTGLTIPLGQTYLIEAPLHLRSQAPPSSPHGSSSTHPLVMGELVPISSGLQARGGVHPGQVTRFLCLMDEMMDDVKQSNKEINPKEIFTATAFFKFQIL</sequence>